<name>A4SB07_OSTLU</name>
<comment type="cofactor">
    <cofactor evidence="1">
        <name>Mg(2+)</name>
        <dbReference type="ChEBI" id="CHEBI:18420"/>
    </cofactor>
</comment>
<protein>
    <recommendedName>
        <fullName evidence="10">RNA-binding protein AU-1/Ribonuclease E/G domain-containing protein</fullName>
    </recommendedName>
</protein>
<dbReference type="HOGENOM" id="CLU_893091_0_0_1"/>
<keyword evidence="6" id="KW-0378">Hydrolase</keyword>
<evidence type="ECO:0000256" key="2">
    <source>
        <dbReference type="ARBA" id="ARBA00005522"/>
    </source>
</evidence>
<evidence type="ECO:0000313" key="11">
    <source>
        <dbReference type="EMBL" id="ABP01010.1"/>
    </source>
</evidence>
<keyword evidence="3" id="KW-0540">Nuclease</keyword>
<feature type="non-terminal residue" evidence="11">
    <location>
        <position position="312"/>
    </location>
</feature>
<feature type="non-terminal residue" evidence="11">
    <location>
        <position position="1"/>
    </location>
</feature>
<evidence type="ECO:0000256" key="7">
    <source>
        <dbReference type="ARBA" id="ARBA00022842"/>
    </source>
</evidence>
<dbReference type="KEGG" id="olu:OSTLU_2686"/>
<keyword evidence="12" id="KW-1185">Reference proteome</keyword>
<evidence type="ECO:0000313" key="12">
    <source>
        <dbReference type="Proteomes" id="UP000001568"/>
    </source>
</evidence>
<dbReference type="InterPro" id="IPR019307">
    <property type="entry name" value="RNA-bd_AU-1/RNase_E/G"/>
</dbReference>
<dbReference type="RefSeq" id="XP_001422693.1">
    <property type="nucleotide sequence ID" value="XM_001422656.1"/>
</dbReference>
<dbReference type="GO" id="GO:0016787">
    <property type="term" value="F:hydrolase activity"/>
    <property type="evidence" value="ECO:0007669"/>
    <property type="project" value="UniProtKB-KW"/>
</dbReference>
<evidence type="ECO:0000256" key="3">
    <source>
        <dbReference type="ARBA" id="ARBA00022722"/>
    </source>
</evidence>
<dbReference type="InterPro" id="IPR004659">
    <property type="entry name" value="RNase_E/G"/>
</dbReference>
<dbReference type="OrthoDB" id="6123450at2759"/>
<dbReference type="AlphaFoldDB" id="A4SB07"/>
<evidence type="ECO:0000256" key="6">
    <source>
        <dbReference type="ARBA" id="ARBA00022801"/>
    </source>
</evidence>
<comment type="function">
    <text evidence="9">Involved in intercistronic processing of primary transcripts from chloroplast operons. The endonucleolytic activity of the enzyme depends on the number of phosphates at the 5' end, is inhibited by structured RNA, and preferentially cleaves A/U-rich sequences.</text>
</comment>
<dbReference type="OMA" id="DIGCLAE"/>
<dbReference type="GO" id="GO:0046872">
    <property type="term" value="F:metal ion binding"/>
    <property type="evidence" value="ECO:0007669"/>
    <property type="project" value="UniProtKB-KW"/>
</dbReference>
<reference evidence="11 12" key="1">
    <citation type="journal article" date="2007" name="Proc. Natl. Acad. Sci. U.S.A.">
        <title>The tiny eukaryote Ostreococcus provides genomic insights into the paradox of plankton speciation.</title>
        <authorList>
            <person name="Palenik B."/>
            <person name="Grimwood J."/>
            <person name="Aerts A."/>
            <person name="Rouze P."/>
            <person name="Salamov A."/>
            <person name="Putnam N."/>
            <person name="Dupont C."/>
            <person name="Jorgensen R."/>
            <person name="Derelle E."/>
            <person name="Rombauts S."/>
            <person name="Zhou K."/>
            <person name="Otillar R."/>
            <person name="Merchant S.S."/>
            <person name="Podell S."/>
            <person name="Gaasterland T."/>
            <person name="Napoli C."/>
            <person name="Gendler K."/>
            <person name="Manuell A."/>
            <person name="Tai V."/>
            <person name="Vallon O."/>
            <person name="Piganeau G."/>
            <person name="Jancek S."/>
            <person name="Heijde M."/>
            <person name="Jabbari K."/>
            <person name="Bowler C."/>
            <person name="Lohr M."/>
            <person name="Robbens S."/>
            <person name="Werner G."/>
            <person name="Dubchak I."/>
            <person name="Pazour G.J."/>
            <person name="Ren Q."/>
            <person name="Paulsen I."/>
            <person name="Delwiche C."/>
            <person name="Schmutz J."/>
            <person name="Rokhsar D."/>
            <person name="Van de Peer Y."/>
            <person name="Moreau H."/>
            <person name="Grigoriev I.V."/>
        </authorList>
    </citation>
    <scope>NUCLEOTIDE SEQUENCE [LARGE SCALE GENOMIC DNA]</scope>
    <source>
        <strain evidence="11 12">CCE9901</strain>
    </source>
</reference>
<accession>A4SB07</accession>
<keyword evidence="7" id="KW-0460">Magnesium</keyword>
<dbReference type="GO" id="GO:0004519">
    <property type="term" value="F:endonuclease activity"/>
    <property type="evidence" value="ECO:0007669"/>
    <property type="project" value="UniProtKB-KW"/>
</dbReference>
<gene>
    <name evidence="11" type="ORF">OSTLU_2686</name>
</gene>
<dbReference type="GO" id="GO:0005737">
    <property type="term" value="C:cytoplasm"/>
    <property type="evidence" value="ECO:0007669"/>
    <property type="project" value="TreeGrafter"/>
</dbReference>
<dbReference type="Proteomes" id="UP000001568">
    <property type="component" value="Chromosome 20"/>
</dbReference>
<feature type="domain" description="RNA-binding protein AU-1/Ribonuclease E/G" evidence="10">
    <location>
        <begin position="25"/>
        <end position="310"/>
    </location>
</feature>
<dbReference type="Gramene" id="ABP01010">
    <property type="protein sequence ID" value="ABP01010"/>
    <property type="gene ID" value="OSTLU_2686"/>
</dbReference>
<evidence type="ECO:0000256" key="8">
    <source>
        <dbReference type="ARBA" id="ARBA00022884"/>
    </source>
</evidence>
<evidence type="ECO:0000256" key="5">
    <source>
        <dbReference type="ARBA" id="ARBA00022759"/>
    </source>
</evidence>
<evidence type="ECO:0000259" key="10">
    <source>
        <dbReference type="Pfam" id="PF10150"/>
    </source>
</evidence>
<keyword evidence="5" id="KW-0255">Endonuclease</keyword>
<proteinExistence type="inferred from homology"/>
<evidence type="ECO:0000256" key="4">
    <source>
        <dbReference type="ARBA" id="ARBA00022723"/>
    </source>
</evidence>
<dbReference type="GO" id="GO:0004540">
    <property type="term" value="F:RNA nuclease activity"/>
    <property type="evidence" value="ECO:0007669"/>
    <property type="project" value="InterPro"/>
</dbReference>
<dbReference type="PANTHER" id="PTHR30001:SF1">
    <property type="entry name" value="RIBONUCLEASE E_G-LIKE PROTEIN, CHLOROPLASTIC"/>
    <property type="match status" value="1"/>
</dbReference>
<comment type="similarity">
    <text evidence="2">Belongs to the RNase E/G family.</text>
</comment>
<dbReference type="GeneID" id="5006592"/>
<dbReference type="PANTHER" id="PTHR30001">
    <property type="entry name" value="RIBONUCLEASE"/>
    <property type="match status" value="1"/>
</dbReference>
<evidence type="ECO:0000256" key="9">
    <source>
        <dbReference type="ARBA" id="ARBA00023436"/>
    </source>
</evidence>
<keyword evidence="4" id="KW-0479">Metal-binding</keyword>
<dbReference type="GO" id="GO:0003723">
    <property type="term" value="F:RNA binding"/>
    <property type="evidence" value="ECO:0007669"/>
    <property type="project" value="UniProtKB-KW"/>
</dbReference>
<dbReference type="EMBL" id="CP000600">
    <property type="protein sequence ID" value="ABP01010.1"/>
    <property type="molecule type" value="Genomic_DNA"/>
</dbReference>
<dbReference type="eggNOG" id="ENOG502QPXM">
    <property type="taxonomic scope" value="Eukaryota"/>
</dbReference>
<evidence type="ECO:0000256" key="1">
    <source>
        <dbReference type="ARBA" id="ARBA00001946"/>
    </source>
</evidence>
<organism evidence="11 12">
    <name type="scientific">Ostreococcus lucimarinus (strain CCE9901)</name>
    <dbReference type="NCBI Taxonomy" id="436017"/>
    <lineage>
        <taxon>Eukaryota</taxon>
        <taxon>Viridiplantae</taxon>
        <taxon>Chlorophyta</taxon>
        <taxon>Mamiellophyceae</taxon>
        <taxon>Mamiellales</taxon>
        <taxon>Bathycoccaceae</taxon>
        <taxon>Ostreococcus</taxon>
    </lineage>
</organism>
<dbReference type="GO" id="GO:0006364">
    <property type="term" value="P:rRNA processing"/>
    <property type="evidence" value="ECO:0007669"/>
    <property type="project" value="TreeGrafter"/>
</dbReference>
<keyword evidence="8" id="KW-0694">RNA-binding</keyword>
<sequence>GQPVVVQVTRLGSGYKGPRVTARPTLPGRNVVLCPDGEGVYVSRKLMGRARKYVKDVGATVCPKGSALIMRTEAAGVNQDTLKLDIGCLAEDWDTIVEESERAIRHAELTLRPPPPRRLLQAASREQVLVRDLFGERVAKLTVDTEESYKTIVDDLLRTGASQEIINRVVLHQGAEPVFKALEVDKVIETMMGTERIFLGPELSGAHIVIQHTEALTAIDVNAGRTAMGAGEDGEEVALRVNIAAAELVARTLRLRDIGGLVMLDLIDMHTDDARKAVETAFEAIASRDRAQVVFVPISALGVMEVARERLQ</sequence>
<dbReference type="Pfam" id="PF10150">
    <property type="entry name" value="RNase_E_G"/>
    <property type="match status" value="1"/>
</dbReference>